<protein>
    <recommendedName>
        <fullName evidence="2">protein-tyrosine-phosphatase</fullName>
        <ecNumber evidence="2">3.1.3.48</ecNumber>
    </recommendedName>
</protein>
<dbReference type="PIRSF" id="PIRSF016557">
    <property type="entry name" value="Caps_synth_CpsB"/>
    <property type="match status" value="1"/>
</dbReference>
<sequence>MIDLHCHVLPNVDDGAGSVESALDLCRIAASDGITHMVLTPHVHPGRYDNTLSSLTPHFDAFMSVVEDHGVPIEFSLAGEVRLCAEVLQIVSSNNLPILGYWGDKQVVLLEFPHGHIPPGSDKLVKWFLSKNIIPMIAHPERNKAIIASVDVLNPFIEMGCLLQLTAMSVTGEFGEQAHERAHDLLSKGWVTVIATDAHNQQHRPPILSNARCVIEDRYGSMMAEQLFESNQRRLLRM</sequence>
<dbReference type="EMBL" id="JAUYVO010000003">
    <property type="protein sequence ID" value="MDP2522071.1"/>
    <property type="molecule type" value="Genomic_DNA"/>
</dbReference>
<reference evidence="5" key="1">
    <citation type="submission" date="2023-07" db="EMBL/GenBank/DDBJ databases">
        <title>Genome content predicts the carbon catabolic preferences of heterotrophic bacteria.</title>
        <authorList>
            <person name="Gralka M."/>
        </authorList>
    </citation>
    <scope>NUCLEOTIDE SEQUENCE</scope>
    <source>
        <strain evidence="5">5G01</strain>
    </source>
</reference>
<evidence type="ECO:0000256" key="4">
    <source>
        <dbReference type="ARBA" id="ARBA00051722"/>
    </source>
</evidence>
<dbReference type="PANTHER" id="PTHR39181:SF1">
    <property type="entry name" value="TYROSINE-PROTEIN PHOSPHATASE YWQE"/>
    <property type="match status" value="1"/>
</dbReference>
<dbReference type="InterPro" id="IPR016195">
    <property type="entry name" value="Pol/histidinol_Pase-like"/>
</dbReference>
<dbReference type="Pfam" id="PF19567">
    <property type="entry name" value="CpsB_CapC"/>
    <property type="match status" value="1"/>
</dbReference>
<dbReference type="Proteomes" id="UP001177341">
    <property type="component" value="Unassembled WGS sequence"/>
</dbReference>
<dbReference type="RefSeq" id="WP_303495759.1">
    <property type="nucleotide sequence ID" value="NZ_JAUOPL010000002.1"/>
</dbReference>
<proteinExistence type="inferred from homology"/>
<dbReference type="EC" id="3.1.3.48" evidence="2"/>
<gene>
    <name evidence="5" type="ORF">Q8W30_05745</name>
</gene>
<dbReference type="PANTHER" id="PTHR39181">
    <property type="entry name" value="TYROSINE-PROTEIN PHOSPHATASE YWQE"/>
    <property type="match status" value="1"/>
</dbReference>
<accession>A0ABT9ESN3</accession>
<keyword evidence="6" id="KW-1185">Reference proteome</keyword>
<dbReference type="Gene3D" id="3.20.20.140">
    <property type="entry name" value="Metal-dependent hydrolases"/>
    <property type="match status" value="1"/>
</dbReference>
<comment type="catalytic activity">
    <reaction evidence="4">
        <text>O-phospho-L-tyrosyl-[protein] + H2O = L-tyrosyl-[protein] + phosphate</text>
        <dbReference type="Rhea" id="RHEA:10684"/>
        <dbReference type="Rhea" id="RHEA-COMP:10136"/>
        <dbReference type="Rhea" id="RHEA-COMP:20101"/>
        <dbReference type="ChEBI" id="CHEBI:15377"/>
        <dbReference type="ChEBI" id="CHEBI:43474"/>
        <dbReference type="ChEBI" id="CHEBI:46858"/>
        <dbReference type="ChEBI" id="CHEBI:61978"/>
        <dbReference type="EC" id="3.1.3.48"/>
    </reaction>
</comment>
<dbReference type="InterPro" id="IPR016667">
    <property type="entry name" value="Caps_polysacc_synth_CpsB/CapC"/>
</dbReference>
<keyword evidence="3 5" id="KW-0378">Hydrolase</keyword>
<dbReference type="SUPFAM" id="SSF89550">
    <property type="entry name" value="PHP domain-like"/>
    <property type="match status" value="1"/>
</dbReference>
<organism evidence="5 6">
    <name type="scientific">Neptunomonas phycophila</name>
    <dbReference type="NCBI Taxonomy" id="1572645"/>
    <lineage>
        <taxon>Bacteria</taxon>
        <taxon>Pseudomonadati</taxon>
        <taxon>Pseudomonadota</taxon>
        <taxon>Gammaproteobacteria</taxon>
        <taxon>Oceanospirillales</taxon>
        <taxon>Oceanospirillaceae</taxon>
        <taxon>Neptunomonas</taxon>
    </lineage>
</organism>
<evidence type="ECO:0000256" key="1">
    <source>
        <dbReference type="ARBA" id="ARBA00005750"/>
    </source>
</evidence>
<dbReference type="GO" id="GO:0004725">
    <property type="term" value="F:protein tyrosine phosphatase activity"/>
    <property type="evidence" value="ECO:0007669"/>
    <property type="project" value="UniProtKB-EC"/>
</dbReference>
<evidence type="ECO:0000313" key="5">
    <source>
        <dbReference type="EMBL" id="MDP2522071.1"/>
    </source>
</evidence>
<evidence type="ECO:0000313" key="6">
    <source>
        <dbReference type="Proteomes" id="UP001177341"/>
    </source>
</evidence>
<name>A0ABT9ESN3_9GAMM</name>
<comment type="similarity">
    <text evidence="1">Belongs to the metallo-dependent hydrolases superfamily. CpsB/CapC family.</text>
</comment>
<evidence type="ECO:0000256" key="3">
    <source>
        <dbReference type="ARBA" id="ARBA00022801"/>
    </source>
</evidence>
<comment type="caution">
    <text evidence="5">The sequence shown here is derived from an EMBL/GenBank/DDBJ whole genome shotgun (WGS) entry which is preliminary data.</text>
</comment>
<evidence type="ECO:0000256" key="2">
    <source>
        <dbReference type="ARBA" id="ARBA00013064"/>
    </source>
</evidence>